<dbReference type="PANTHER" id="PTHR37534">
    <property type="entry name" value="TRANSCRIPTIONAL ACTIVATOR PROTEIN UGA3"/>
    <property type="match status" value="1"/>
</dbReference>
<evidence type="ECO:0000259" key="4">
    <source>
        <dbReference type="PROSITE" id="PS50048"/>
    </source>
</evidence>
<comment type="subcellular location">
    <subcellularLocation>
        <location evidence="1">Nucleus</location>
    </subcellularLocation>
</comment>
<dbReference type="PANTHER" id="PTHR37534:SF49">
    <property type="entry name" value="LYSINE BIOSYNTHESIS REGULATORY PROTEIN LYS14"/>
    <property type="match status" value="1"/>
</dbReference>
<dbReference type="PROSITE" id="PS00463">
    <property type="entry name" value="ZN2_CY6_FUNGAL_1"/>
    <property type="match status" value="1"/>
</dbReference>
<comment type="caution">
    <text evidence="5">The sequence shown here is derived from an EMBL/GenBank/DDBJ whole genome shotgun (WGS) entry which is preliminary data.</text>
</comment>
<feature type="compositionally biased region" description="Low complexity" evidence="3">
    <location>
        <begin position="88"/>
        <end position="108"/>
    </location>
</feature>
<gene>
    <name evidence="5" type="ORF">DAKH74_049710</name>
</gene>
<evidence type="ECO:0000256" key="3">
    <source>
        <dbReference type="SAM" id="MobiDB-lite"/>
    </source>
</evidence>
<dbReference type="GO" id="GO:0000981">
    <property type="term" value="F:DNA-binding transcription factor activity, RNA polymerase II-specific"/>
    <property type="evidence" value="ECO:0007669"/>
    <property type="project" value="InterPro"/>
</dbReference>
<evidence type="ECO:0000256" key="1">
    <source>
        <dbReference type="ARBA" id="ARBA00004123"/>
    </source>
</evidence>
<evidence type="ECO:0000313" key="5">
    <source>
        <dbReference type="EMBL" id="GMM58354.1"/>
    </source>
</evidence>
<dbReference type="InterPro" id="IPR036864">
    <property type="entry name" value="Zn2-C6_fun-type_DNA-bd_sf"/>
</dbReference>
<dbReference type="SMART" id="SM00066">
    <property type="entry name" value="GAL4"/>
    <property type="match status" value="1"/>
</dbReference>
<sequence length="843" mass="93606">MLPNIESPDHATERAEESGLPSRSSSAGSSKSNSANSTNEGFTPGSSNILPGNATGSASAATGSIFSSTGNYLSPASLDGRGPNAGGNSLSLASTSTSASTNTSALNNSNFSDNYRSFRSPNPISLPSPLSFLNGSINQLGMNKIMTPAGANVSAAQMQSPANTHSPATSVSTSTPGSVREGSAVASYELNRIKEDANDASAVRAATTAPSDKNAKGHVVKRKYSRNGCSECKRRRMKCDETKPTCWQCARLNRECVYVMNPKNKKRKNSSSPPKQEPQTQAPEQAPQAPQQQPLQNTLPQGIDSDIVPLPNSMPLAEMEGIDTSLLMQNLNDIVNMKLNDSALINDNLKDMDFPELDIPELLMPTPNHHSSVPISFLMNSIIQFNIKITAFKLGGVHDEYLRIFYNDCLDSIAPFFQNQGNPLRDILLSFARNESYLLSAILAVGASISHRSTGKPEDERNYCAYLSHCLSLLGDQFQNESNVLNKIEPIILTVMLLAWDCINTMNSQWRSHLKGVTDLFKKINAGNSSKVLNVAKCWFKVIETFASISTGLGGSLYDDDLDVIFDPYDYQYVDSLKFLNVMTPLNEFNLLRGHKEDFDLVIRDVIRGLNYVRSSREKERLTNRQRERVASTVTLINYGLKYLKYSEASKNANNEENPLNFFKTQKILVEIDRQLDYEFINKTGIIPRDSQSHPDNSHIDDNAIDVVTLRNGETIAVSWYDISHQTQVLCFLMIVLLNFLGIPKESVLLQQVVKRLMSFFKFLDSDNPPHNARTCYSNFAVLYAGLHAVDEETRDMVRRYYEVNGKTSKRLTDYNLSRLERVWYGKSDGDQDNLDDEDILTW</sequence>
<dbReference type="PROSITE" id="PS50048">
    <property type="entry name" value="ZN2_CY6_FUNGAL_2"/>
    <property type="match status" value="1"/>
</dbReference>
<name>A0AAV5S729_MAUHU</name>
<keyword evidence="2" id="KW-0539">Nucleus</keyword>
<organism evidence="5 6">
    <name type="scientific">Maudiozyma humilis</name>
    <name type="common">Sour dough yeast</name>
    <name type="synonym">Kazachstania humilis</name>
    <dbReference type="NCBI Taxonomy" id="51915"/>
    <lineage>
        <taxon>Eukaryota</taxon>
        <taxon>Fungi</taxon>
        <taxon>Dikarya</taxon>
        <taxon>Ascomycota</taxon>
        <taxon>Saccharomycotina</taxon>
        <taxon>Saccharomycetes</taxon>
        <taxon>Saccharomycetales</taxon>
        <taxon>Saccharomycetaceae</taxon>
        <taxon>Maudiozyma</taxon>
    </lineage>
</organism>
<feature type="region of interest" description="Disordered" evidence="3">
    <location>
        <begin position="77"/>
        <end position="108"/>
    </location>
</feature>
<feature type="region of interest" description="Disordered" evidence="3">
    <location>
        <begin position="263"/>
        <end position="310"/>
    </location>
</feature>
<feature type="compositionally biased region" description="Low complexity" evidence="3">
    <location>
        <begin position="18"/>
        <end position="37"/>
    </location>
</feature>
<keyword evidence="6" id="KW-1185">Reference proteome</keyword>
<proteinExistence type="predicted"/>
<feature type="compositionally biased region" description="Low complexity" evidence="3">
    <location>
        <begin position="270"/>
        <end position="301"/>
    </location>
</feature>
<dbReference type="CDD" id="cd00067">
    <property type="entry name" value="GAL4"/>
    <property type="match status" value="1"/>
</dbReference>
<accession>A0AAV5S729</accession>
<evidence type="ECO:0000256" key="2">
    <source>
        <dbReference type="ARBA" id="ARBA00023242"/>
    </source>
</evidence>
<evidence type="ECO:0000313" key="6">
    <source>
        <dbReference type="Proteomes" id="UP001377567"/>
    </source>
</evidence>
<dbReference type="InterPro" id="IPR021858">
    <property type="entry name" value="Fun_TF"/>
</dbReference>
<feature type="region of interest" description="Disordered" evidence="3">
    <location>
        <begin position="153"/>
        <end position="180"/>
    </location>
</feature>
<dbReference type="SUPFAM" id="SSF57701">
    <property type="entry name" value="Zn2/Cys6 DNA-binding domain"/>
    <property type="match status" value="1"/>
</dbReference>
<dbReference type="GO" id="GO:0045944">
    <property type="term" value="P:positive regulation of transcription by RNA polymerase II"/>
    <property type="evidence" value="ECO:0007669"/>
    <property type="project" value="TreeGrafter"/>
</dbReference>
<dbReference type="Gene3D" id="4.10.240.10">
    <property type="entry name" value="Zn(2)-C6 fungal-type DNA-binding domain"/>
    <property type="match status" value="1"/>
</dbReference>
<feature type="compositionally biased region" description="Polar residues" evidence="3">
    <location>
        <begin position="38"/>
        <end position="50"/>
    </location>
</feature>
<dbReference type="EMBL" id="BTGD01000025">
    <property type="protein sequence ID" value="GMM58354.1"/>
    <property type="molecule type" value="Genomic_DNA"/>
</dbReference>
<feature type="compositionally biased region" description="Basic and acidic residues" evidence="3">
    <location>
        <begin position="7"/>
        <end position="17"/>
    </location>
</feature>
<feature type="domain" description="Zn(2)-C6 fungal-type" evidence="4">
    <location>
        <begin position="228"/>
        <end position="258"/>
    </location>
</feature>
<dbReference type="GO" id="GO:0005634">
    <property type="term" value="C:nucleus"/>
    <property type="evidence" value="ECO:0007669"/>
    <property type="project" value="UniProtKB-SubCell"/>
</dbReference>
<dbReference type="AlphaFoldDB" id="A0AAV5S729"/>
<feature type="compositionally biased region" description="Polar residues" evidence="3">
    <location>
        <begin position="154"/>
        <end position="177"/>
    </location>
</feature>
<feature type="region of interest" description="Disordered" evidence="3">
    <location>
        <begin position="1"/>
        <end position="60"/>
    </location>
</feature>
<reference evidence="5 6" key="1">
    <citation type="journal article" date="2023" name="Elife">
        <title>Identification of key yeast species and microbe-microbe interactions impacting larval growth of Drosophila in the wild.</title>
        <authorList>
            <person name="Mure A."/>
            <person name="Sugiura Y."/>
            <person name="Maeda R."/>
            <person name="Honda K."/>
            <person name="Sakurai N."/>
            <person name="Takahashi Y."/>
            <person name="Watada M."/>
            <person name="Katoh T."/>
            <person name="Gotoh A."/>
            <person name="Gotoh Y."/>
            <person name="Taniguchi I."/>
            <person name="Nakamura K."/>
            <person name="Hayashi T."/>
            <person name="Katayama T."/>
            <person name="Uemura T."/>
            <person name="Hattori Y."/>
        </authorList>
    </citation>
    <scope>NUCLEOTIDE SEQUENCE [LARGE SCALE GENOMIC DNA]</scope>
    <source>
        <strain evidence="5 6">KH-74</strain>
    </source>
</reference>
<dbReference type="Proteomes" id="UP001377567">
    <property type="component" value="Unassembled WGS sequence"/>
</dbReference>
<protein>
    <submittedName>
        <fullName evidence="5">Lys14 protein</fullName>
    </submittedName>
</protein>
<dbReference type="Pfam" id="PF11951">
    <property type="entry name" value="Fungal_trans_2"/>
    <property type="match status" value="1"/>
</dbReference>
<dbReference type="GO" id="GO:0008270">
    <property type="term" value="F:zinc ion binding"/>
    <property type="evidence" value="ECO:0007669"/>
    <property type="project" value="InterPro"/>
</dbReference>
<dbReference type="GO" id="GO:0000976">
    <property type="term" value="F:transcription cis-regulatory region binding"/>
    <property type="evidence" value="ECO:0007669"/>
    <property type="project" value="TreeGrafter"/>
</dbReference>
<dbReference type="InterPro" id="IPR001138">
    <property type="entry name" value="Zn2Cys6_DnaBD"/>
</dbReference>
<dbReference type="Pfam" id="PF00172">
    <property type="entry name" value="Zn_clus"/>
    <property type="match status" value="1"/>
</dbReference>